<name>A0A7C6AH28_UNCW3</name>
<organism evidence="2">
    <name type="scientific">candidate division WOR-3 bacterium</name>
    <dbReference type="NCBI Taxonomy" id="2052148"/>
    <lineage>
        <taxon>Bacteria</taxon>
        <taxon>Bacteria division WOR-3</taxon>
    </lineage>
</organism>
<proteinExistence type="predicted"/>
<keyword evidence="1" id="KW-0812">Transmembrane</keyword>
<dbReference type="EMBL" id="DTHJ01000159">
    <property type="protein sequence ID" value="HHS63472.1"/>
    <property type="molecule type" value="Genomic_DNA"/>
</dbReference>
<keyword evidence="1" id="KW-0472">Membrane</keyword>
<gene>
    <name evidence="2" type="ORF">ENV70_07690</name>
</gene>
<feature type="transmembrane region" description="Helical" evidence="1">
    <location>
        <begin position="104"/>
        <end position="124"/>
    </location>
</feature>
<protein>
    <submittedName>
        <fullName evidence="2">Uncharacterized protein</fullName>
    </submittedName>
</protein>
<comment type="caution">
    <text evidence="2">The sequence shown here is derived from an EMBL/GenBank/DDBJ whole genome shotgun (WGS) entry which is preliminary data.</text>
</comment>
<dbReference type="AlphaFoldDB" id="A0A7C6AH28"/>
<evidence type="ECO:0000256" key="1">
    <source>
        <dbReference type="SAM" id="Phobius"/>
    </source>
</evidence>
<evidence type="ECO:0000313" key="2">
    <source>
        <dbReference type="EMBL" id="HHS63472.1"/>
    </source>
</evidence>
<feature type="transmembrane region" description="Helical" evidence="1">
    <location>
        <begin position="12"/>
        <end position="32"/>
    </location>
</feature>
<accession>A0A7C6AH28</accession>
<keyword evidence="1" id="KW-1133">Transmembrane helix</keyword>
<sequence length="126" mass="14529">MEKNAEKRKLPNKIIFVSIVVFICIWSIVIVIPELSLSPELTSMFDSRMCKLLLALLLAGACTITALIAFLKWIGERRETPGEKLQVTALINDPIYYVVRNKNLLFAVFLLFWGAYFLCLFFFFSR</sequence>
<feature type="transmembrane region" description="Helical" evidence="1">
    <location>
        <begin position="52"/>
        <end position="74"/>
    </location>
</feature>
<reference evidence="2" key="1">
    <citation type="journal article" date="2020" name="mSystems">
        <title>Genome- and Community-Level Interaction Insights into Carbon Utilization and Element Cycling Functions of Hydrothermarchaeota in Hydrothermal Sediment.</title>
        <authorList>
            <person name="Zhou Z."/>
            <person name="Liu Y."/>
            <person name="Xu W."/>
            <person name="Pan J."/>
            <person name="Luo Z.H."/>
            <person name="Li M."/>
        </authorList>
    </citation>
    <scope>NUCLEOTIDE SEQUENCE [LARGE SCALE GENOMIC DNA]</scope>
    <source>
        <strain evidence="2">SpSt-783</strain>
    </source>
</reference>